<feature type="transmembrane region" description="Helical" evidence="1">
    <location>
        <begin position="104"/>
        <end position="127"/>
    </location>
</feature>
<proteinExistence type="predicted"/>
<reference evidence="2" key="2">
    <citation type="journal article" date="2019" name="Genome Biol. Evol.">
        <title>Day and night: Metabolic profiles and evolutionary relationships of six axenic non-marine cyanobacteria.</title>
        <authorList>
            <person name="Will S.E."/>
            <person name="Henke P."/>
            <person name="Boedeker C."/>
            <person name="Huang S."/>
            <person name="Brinkmann H."/>
            <person name="Rohde M."/>
            <person name="Jarek M."/>
            <person name="Friedl T."/>
            <person name="Seufert S."/>
            <person name="Schumacher M."/>
            <person name="Overmann J."/>
            <person name="Neumann-Schaal M."/>
            <person name="Petersen J."/>
        </authorList>
    </citation>
    <scope>NUCLEOTIDE SEQUENCE [LARGE SCALE GENOMIC DNA]</scope>
    <source>
        <strain evidence="2">PCC 7102</strain>
    </source>
</reference>
<dbReference type="EMBL" id="RSCL01000020">
    <property type="protein sequence ID" value="RUT01381.1"/>
    <property type="molecule type" value="Genomic_DNA"/>
</dbReference>
<evidence type="ECO:0000313" key="2">
    <source>
        <dbReference type="EMBL" id="RUT01381.1"/>
    </source>
</evidence>
<feature type="transmembrane region" description="Helical" evidence="1">
    <location>
        <begin position="64"/>
        <end position="92"/>
    </location>
</feature>
<dbReference type="AlphaFoldDB" id="A0A433V5P8"/>
<gene>
    <name evidence="2" type="ORF">DSM106972_069320</name>
</gene>
<reference evidence="2" key="1">
    <citation type="submission" date="2018-12" db="EMBL/GenBank/DDBJ databases">
        <authorList>
            <person name="Will S."/>
            <person name="Neumann-Schaal M."/>
            <person name="Henke P."/>
        </authorList>
    </citation>
    <scope>NUCLEOTIDE SEQUENCE</scope>
    <source>
        <strain evidence="2">PCC 7102</strain>
    </source>
</reference>
<keyword evidence="3" id="KW-1185">Reference proteome</keyword>
<feature type="transmembrane region" description="Helical" evidence="1">
    <location>
        <begin position="147"/>
        <end position="169"/>
    </location>
</feature>
<accession>A0A433V5P8</accession>
<keyword evidence="1" id="KW-0812">Transmembrane</keyword>
<dbReference type="OrthoDB" id="565087at2"/>
<sequence length="222" mass="25147">MSTQLLNKFWEVVIAAITLNPEAFRMMEGFPQGNRSIFILLLLVGLSNALAQAIVLFVNRVSRLRFVLCLLISALLFAFSYLFWVLSIWGVSNLLFRADVQFGVVYRTLGLATAPLLLSFFIALPYLGIPVQILLSLWNLLAFVRGFSITADLTLWQVFWCGIIGWFVLQVAQRSIGRPVAGFGKWLSNTAAGTYLVTDLRQLEETLQTGFGNKRTHRRRRR</sequence>
<evidence type="ECO:0000313" key="3">
    <source>
        <dbReference type="Proteomes" id="UP000271624"/>
    </source>
</evidence>
<keyword evidence="1" id="KW-1133">Transmembrane helix</keyword>
<dbReference type="RefSeq" id="WP_127085057.1">
    <property type="nucleotide sequence ID" value="NZ_RSCL01000020.1"/>
</dbReference>
<keyword evidence="1" id="KW-0472">Membrane</keyword>
<evidence type="ECO:0000256" key="1">
    <source>
        <dbReference type="SAM" id="Phobius"/>
    </source>
</evidence>
<comment type="caution">
    <text evidence="2">The sequence shown here is derived from an EMBL/GenBank/DDBJ whole genome shotgun (WGS) entry which is preliminary data.</text>
</comment>
<evidence type="ECO:0008006" key="4">
    <source>
        <dbReference type="Google" id="ProtNLM"/>
    </source>
</evidence>
<dbReference type="Proteomes" id="UP000271624">
    <property type="component" value="Unassembled WGS sequence"/>
</dbReference>
<protein>
    <recommendedName>
        <fullName evidence="4">Yip1 domain-containing protein</fullName>
    </recommendedName>
</protein>
<organism evidence="2 3">
    <name type="scientific">Dulcicalothrix desertica PCC 7102</name>
    <dbReference type="NCBI Taxonomy" id="232991"/>
    <lineage>
        <taxon>Bacteria</taxon>
        <taxon>Bacillati</taxon>
        <taxon>Cyanobacteriota</taxon>
        <taxon>Cyanophyceae</taxon>
        <taxon>Nostocales</taxon>
        <taxon>Calotrichaceae</taxon>
        <taxon>Dulcicalothrix</taxon>
    </lineage>
</organism>
<feature type="transmembrane region" description="Helical" evidence="1">
    <location>
        <begin position="37"/>
        <end position="58"/>
    </location>
</feature>
<name>A0A433V5P8_9CYAN</name>